<comment type="subunit">
    <text evidence="1">Component of the NuA4 histone acetyltransferase complex.</text>
</comment>
<dbReference type="SMART" id="SM00298">
    <property type="entry name" value="CHROMO"/>
    <property type="match status" value="1"/>
</dbReference>
<dbReference type="PANTHER" id="PTHR15503:SF22">
    <property type="entry name" value="TRANSPOSON TY3-I GAG POLYPROTEIN"/>
    <property type="match status" value="1"/>
</dbReference>
<keyword evidence="2" id="KW-0862">Zinc</keyword>
<feature type="domain" description="Chromo" evidence="4">
    <location>
        <begin position="21"/>
        <end position="77"/>
    </location>
</feature>
<dbReference type="InterPro" id="IPR023780">
    <property type="entry name" value="Chromo_domain"/>
</dbReference>
<sequence length="617" mass="67591">MPGPPDEVEVDEPVNLPSDDYAVRKIRGIRVEPNDVEGLPPIKYEVEWQGCPEWDTSWEPIQHIIFNRQAIEEYHARADGPEVNIGRLFESELFDGAYQWCIDHDIRPRPGTQLCSGGATVMVSPQSVQKVGTEEPQSAQKSSRSDSPAWCVSAKNHMPRNIRYGTQPSKFTPLPNLDRFTSARDCVTHGTPGSTRDCAGPWKKHVEDSERQALALTSQKTNKPSTTRVILMGDHATDRGVNLDNQDTPFHFSEWTDIPFSNAAAFGAWANANPDTAYALINRTVSSFRETAQQVEQANNQATYLQGIVNTFQNLAPHADDNRRQHFSKKVNDPDEFDGNKSKFEAFETQLTIKLLANADHFPQEKDKVTYVFSLLRGDAAAQVQHYIDNATQTIGCPDVLALMQDLRAAFGDPDRRATAQNAIHNLLQKNKSFAEYLAAFNRDIGFTGYNEETKKSTLRRGLSAELLRALEDKDVGAMSFRELVETCQRLDSNMKHTASLLASRSQGRQPRGPGSHFAAPLGAAAPTALPPVSVGDAMDLSAGAAVPRVQGLVNGKLTPEEKLRRRQAGLCTSCGGPGHIAANCPQLAARNARNPVRGAVGAIEPAPAAPAEQGKA</sequence>
<feature type="region of interest" description="Disordered" evidence="3">
    <location>
        <begin position="131"/>
        <end position="150"/>
    </location>
</feature>
<dbReference type="Pfam" id="PF16297">
    <property type="entry name" value="DUF4939"/>
    <property type="match status" value="1"/>
</dbReference>
<dbReference type="GO" id="GO:0006338">
    <property type="term" value="P:chromatin remodeling"/>
    <property type="evidence" value="ECO:0007669"/>
    <property type="project" value="UniProtKB-ARBA"/>
</dbReference>
<evidence type="ECO:0000259" key="5">
    <source>
        <dbReference type="PROSITE" id="PS50158"/>
    </source>
</evidence>
<dbReference type="SUPFAM" id="SSF54160">
    <property type="entry name" value="Chromo domain-like"/>
    <property type="match status" value="1"/>
</dbReference>
<dbReference type="Pfam" id="PF00098">
    <property type="entry name" value="zf-CCHC"/>
    <property type="match status" value="1"/>
</dbReference>
<reference evidence="6" key="2">
    <citation type="journal article" date="2022" name="Microb. Genom.">
        <title>A chromosome-scale genome assembly of the tomato pathogen Cladosporium fulvum reveals a compartmentalized genome architecture and the presence of a dispensable chromosome.</title>
        <authorList>
            <person name="Zaccaron A.Z."/>
            <person name="Chen L.H."/>
            <person name="Samaras A."/>
            <person name="Stergiopoulos I."/>
        </authorList>
    </citation>
    <scope>NUCLEOTIDE SEQUENCE</scope>
    <source>
        <strain evidence="6">Race5_Kim</strain>
    </source>
</reference>
<feature type="compositionally biased region" description="Polar residues" evidence="3">
    <location>
        <begin position="131"/>
        <end position="146"/>
    </location>
</feature>
<dbReference type="Gene3D" id="2.40.50.40">
    <property type="match status" value="1"/>
</dbReference>
<protein>
    <submittedName>
        <fullName evidence="6">Retrotransposon-derived protein</fullName>
    </submittedName>
</protein>
<evidence type="ECO:0000313" key="7">
    <source>
        <dbReference type="Proteomes" id="UP000756132"/>
    </source>
</evidence>
<dbReference type="OrthoDB" id="5088132at2759"/>
<dbReference type="PANTHER" id="PTHR15503">
    <property type="entry name" value="LDOC1 RELATED"/>
    <property type="match status" value="1"/>
</dbReference>
<gene>
    <name evidence="6" type="ORF">CLAFUR5_10633</name>
</gene>
<evidence type="ECO:0000256" key="1">
    <source>
        <dbReference type="ARBA" id="ARBA00011353"/>
    </source>
</evidence>
<evidence type="ECO:0000259" key="4">
    <source>
        <dbReference type="PROSITE" id="PS50013"/>
    </source>
</evidence>
<reference evidence="6" key="1">
    <citation type="submission" date="2021-12" db="EMBL/GenBank/DDBJ databases">
        <authorList>
            <person name="Zaccaron A."/>
            <person name="Stergiopoulos I."/>
        </authorList>
    </citation>
    <scope>NUCLEOTIDE SEQUENCE</scope>
    <source>
        <strain evidence="6">Race5_Kim</strain>
    </source>
</reference>
<dbReference type="GO" id="GO:0008270">
    <property type="term" value="F:zinc ion binding"/>
    <property type="evidence" value="ECO:0007669"/>
    <property type="project" value="UniProtKB-KW"/>
</dbReference>
<dbReference type="InterPro" id="IPR001878">
    <property type="entry name" value="Znf_CCHC"/>
</dbReference>
<evidence type="ECO:0000256" key="3">
    <source>
        <dbReference type="SAM" id="MobiDB-lite"/>
    </source>
</evidence>
<accession>A0A9Q8PBU1</accession>
<dbReference type="SMART" id="SM00343">
    <property type="entry name" value="ZnF_C2HC"/>
    <property type="match status" value="1"/>
</dbReference>
<proteinExistence type="predicted"/>
<evidence type="ECO:0000313" key="6">
    <source>
        <dbReference type="EMBL" id="UJO19609.1"/>
    </source>
</evidence>
<dbReference type="Gene3D" id="4.10.60.10">
    <property type="entry name" value="Zinc finger, CCHC-type"/>
    <property type="match status" value="1"/>
</dbReference>
<dbReference type="EMBL" id="CP090169">
    <property type="protein sequence ID" value="UJO19609.1"/>
    <property type="molecule type" value="Genomic_DNA"/>
</dbReference>
<name>A0A9Q8PBU1_PASFU</name>
<dbReference type="PROSITE" id="PS50013">
    <property type="entry name" value="CHROMO_2"/>
    <property type="match status" value="1"/>
</dbReference>
<feature type="domain" description="CCHC-type" evidence="5">
    <location>
        <begin position="572"/>
        <end position="587"/>
    </location>
</feature>
<dbReference type="SUPFAM" id="SSF57756">
    <property type="entry name" value="Retrovirus zinc finger-like domains"/>
    <property type="match status" value="1"/>
</dbReference>
<keyword evidence="2" id="KW-0863">Zinc-finger</keyword>
<organism evidence="6 7">
    <name type="scientific">Passalora fulva</name>
    <name type="common">Tomato leaf mold</name>
    <name type="synonym">Cladosporium fulvum</name>
    <dbReference type="NCBI Taxonomy" id="5499"/>
    <lineage>
        <taxon>Eukaryota</taxon>
        <taxon>Fungi</taxon>
        <taxon>Dikarya</taxon>
        <taxon>Ascomycota</taxon>
        <taxon>Pezizomycotina</taxon>
        <taxon>Dothideomycetes</taxon>
        <taxon>Dothideomycetidae</taxon>
        <taxon>Mycosphaerellales</taxon>
        <taxon>Mycosphaerellaceae</taxon>
        <taxon>Fulvia</taxon>
    </lineage>
</organism>
<dbReference type="InterPro" id="IPR036875">
    <property type="entry name" value="Znf_CCHC_sf"/>
</dbReference>
<dbReference type="InterPro" id="IPR016197">
    <property type="entry name" value="Chromo-like_dom_sf"/>
</dbReference>
<dbReference type="CDD" id="cd00024">
    <property type="entry name" value="CD_CSD"/>
    <property type="match status" value="1"/>
</dbReference>
<evidence type="ECO:0000256" key="2">
    <source>
        <dbReference type="PROSITE-ProRule" id="PRU00047"/>
    </source>
</evidence>
<dbReference type="Proteomes" id="UP000756132">
    <property type="component" value="Chromosome 7"/>
</dbReference>
<dbReference type="AlphaFoldDB" id="A0A9Q8PBU1"/>
<dbReference type="InterPro" id="IPR000953">
    <property type="entry name" value="Chromo/chromo_shadow_dom"/>
</dbReference>
<dbReference type="InterPro" id="IPR032549">
    <property type="entry name" value="DUF4939"/>
</dbReference>
<dbReference type="GO" id="GO:0003676">
    <property type="term" value="F:nucleic acid binding"/>
    <property type="evidence" value="ECO:0007669"/>
    <property type="project" value="InterPro"/>
</dbReference>
<keyword evidence="2" id="KW-0479">Metal-binding</keyword>
<dbReference type="Pfam" id="PF00385">
    <property type="entry name" value="Chromo"/>
    <property type="match status" value="1"/>
</dbReference>
<dbReference type="PROSITE" id="PS50158">
    <property type="entry name" value="ZF_CCHC"/>
    <property type="match status" value="1"/>
</dbReference>
<dbReference type="InterPro" id="IPR032567">
    <property type="entry name" value="RTL1-rel"/>
</dbReference>
<keyword evidence="7" id="KW-1185">Reference proteome</keyword>